<evidence type="ECO:0000256" key="1">
    <source>
        <dbReference type="ARBA" id="ARBA00004651"/>
    </source>
</evidence>
<comment type="similarity">
    <text evidence="2 8">Belongs to the 4-toluene sulfonate uptake permease (TSUP) (TC 2.A.102) family.</text>
</comment>
<dbReference type="RefSeq" id="WP_212694125.1">
    <property type="nucleotide sequence ID" value="NZ_CP058649.1"/>
</dbReference>
<organism evidence="9 10">
    <name type="scientific">Vallitalea pronyensis</name>
    <dbReference type="NCBI Taxonomy" id="1348613"/>
    <lineage>
        <taxon>Bacteria</taxon>
        <taxon>Bacillati</taxon>
        <taxon>Bacillota</taxon>
        <taxon>Clostridia</taxon>
        <taxon>Lachnospirales</taxon>
        <taxon>Vallitaleaceae</taxon>
        <taxon>Vallitalea</taxon>
    </lineage>
</organism>
<evidence type="ECO:0000256" key="5">
    <source>
        <dbReference type="ARBA" id="ARBA00022692"/>
    </source>
</evidence>
<dbReference type="InterPro" id="IPR002781">
    <property type="entry name" value="TM_pro_TauE-like"/>
</dbReference>
<gene>
    <name evidence="9" type="ORF">HZI73_14615</name>
</gene>
<keyword evidence="3" id="KW-0813">Transport</keyword>
<dbReference type="Pfam" id="PF01925">
    <property type="entry name" value="TauE"/>
    <property type="match status" value="1"/>
</dbReference>
<dbReference type="GO" id="GO:0005886">
    <property type="term" value="C:plasma membrane"/>
    <property type="evidence" value="ECO:0007669"/>
    <property type="project" value="UniProtKB-SubCell"/>
</dbReference>
<name>A0A8J8SHC5_9FIRM</name>
<protein>
    <recommendedName>
        <fullName evidence="8">Probable membrane transporter protein</fullName>
    </recommendedName>
</protein>
<keyword evidence="7 8" id="KW-0472">Membrane</keyword>
<feature type="transmembrane region" description="Helical" evidence="8">
    <location>
        <begin position="38"/>
        <end position="58"/>
    </location>
</feature>
<keyword evidence="10" id="KW-1185">Reference proteome</keyword>
<dbReference type="PANTHER" id="PTHR30269:SF0">
    <property type="entry name" value="MEMBRANE TRANSPORTER PROTEIN YFCA-RELATED"/>
    <property type="match status" value="1"/>
</dbReference>
<dbReference type="Proteomes" id="UP000683246">
    <property type="component" value="Chromosome"/>
</dbReference>
<feature type="transmembrane region" description="Helical" evidence="8">
    <location>
        <begin position="227"/>
        <end position="249"/>
    </location>
</feature>
<feature type="transmembrane region" description="Helical" evidence="8">
    <location>
        <begin position="201"/>
        <end position="221"/>
    </location>
</feature>
<accession>A0A8J8SHC5</accession>
<sequence>MNILLLCIAGFVAAFVDSIAGGGGLISVPAYQLAGLPPLFVLGTNKFSASCASFTSSLKYIRSGKGDKKLLKFAVPFTLVGASIGVFTVSGIDERILSGIIVMMVLIIGVYSLFSRRIGIKENIKPFTAKRIVMIILLAISLGFYDGFFGPGTGSFLIFGLIHIIGYEFTKASANARVMNFVSNLTSLFLFALHGNIKYRYGIPVAICSIIGARLGTSLALKNGAKIIKPIFVSMSLLISLKLLLIDVLHIF</sequence>
<feature type="transmembrane region" description="Helical" evidence="8">
    <location>
        <begin position="177"/>
        <end position="194"/>
    </location>
</feature>
<reference evidence="9" key="1">
    <citation type="submission" date="2020-07" db="EMBL/GenBank/DDBJ databases">
        <title>Vallitalea pronyensis genome.</title>
        <authorList>
            <person name="Postec A."/>
        </authorList>
    </citation>
    <scope>NUCLEOTIDE SEQUENCE</scope>
    <source>
        <strain evidence="9">FatNI3</strain>
    </source>
</reference>
<evidence type="ECO:0000256" key="2">
    <source>
        <dbReference type="ARBA" id="ARBA00009142"/>
    </source>
</evidence>
<keyword evidence="4 8" id="KW-1003">Cell membrane</keyword>
<dbReference type="AlphaFoldDB" id="A0A8J8SHC5"/>
<evidence type="ECO:0000256" key="3">
    <source>
        <dbReference type="ARBA" id="ARBA00022448"/>
    </source>
</evidence>
<comment type="subcellular location">
    <subcellularLocation>
        <location evidence="1 8">Cell membrane</location>
        <topology evidence="1 8">Multi-pass membrane protein</topology>
    </subcellularLocation>
</comment>
<dbReference type="PANTHER" id="PTHR30269">
    <property type="entry name" value="TRANSMEMBRANE PROTEIN YFCA"/>
    <property type="match status" value="1"/>
</dbReference>
<dbReference type="EMBL" id="CP058649">
    <property type="protein sequence ID" value="QUI23441.1"/>
    <property type="molecule type" value="Genomic_DNA"/>
</dbReference>
<evidence type="ECO:0000256" key="6">
    <source>
        <dbReference type="ARBA" id="ARBA00022989"/>
    </source>
</evidence>
<evidence type="ECO:0000313" key="10">
    <source>
        <dbReference type="Proteomes" id="UP000683246"/>
    </source>
</evidence>
<dbReference type="InterPro" id="IPR052017">
    <property type="entry name" value="TSUP"/>
</dbReference>
<feature type="transmembrane region" description="Helical" evidence="8">
    <location>
        <begin position="70"/>
        <end position="90"/>
    </location>
</feature>
<proteinExistence type="inferred from homology"/>
<evidence type="ECO:0000256" key="7">
    <source>
        <dbReference type="ARBA" id="ARBA00023136"/>
    </source>
</evidence>
<dbReference type="KEGG" id="vpy:HZI73_14615"/>
<evidence type="ECO:0000256" key="8">
    <source>
        <dbReference type="RuleBase" id="RU363041"/>
    </source>
</evidence>
<keyword evidence="5 8" id="KW-0812">Transmembrane</keyword>
<feature type="transmembrane region" description="Helical" evidence="8">
    <location>
        <begin position="135"/>
        <end position="165"/>
    </location>
</feature>
<evidence type="ECO:0000256" key="4">
    <source>
        <dbReference type="ARBA" id="ARBA00022475"/>
    </source>
</evidence>
<feature type="transmembrane region" description="Helical" evidence="8">
    <location>
        <begin position="96"/>
        <end position="114"/>
    </location>
</feature>
<evidence type="ECO:0000313" key="9">
    <source>
        <dbReference type="EMBL" id="QUI23441.1"/>
    </source>
</evidence>
<keyword evidence="6 8" id="KW-1133">Transmembrane helix</keyword>